<reference evidence="1 2" key="1">
    <citation type="journal article" date="2017" name="Int. J. Syst. Evol. Microbiol.">
        <title>Arachidicoccus ginsenosidivorans sp. nov., with ginsenoside-converting activity isolated from ginseng cultivating soil.</title>
        <authorList>
            <person name="Siddiqi M.Z."/>
            <person name="Aslam Z."/>
            <person name="Im W.T."/>
        </authorList>
    </citation>
    <scope>NUCLEOTIDE SEQUENCE [LARGE SCALE GENOMIC DNA]</scope>
    <source>
        <strain evidence="1 2">Gsoil 809</strain>
    </source>
</reference>
<dbReference type="Proteomes" id="UP000321291">
    <property type="component" value="Chromosome"/>
</dbReference>
<dbReference type="EMBL" id="CP042434">
    <property type="protein sequence ID" value="QEC72651.1"/>
    <property type="molecule type" value="Genomic_DNA"/>
</dbReference>
<sequence length="72" mass="8349">MIAAQRQKNERRLKQLRDGYAIRMTAFKEGQEDMIKILLLKGVLSPTKIAEVFNLEQSYVISIKERLAKAKK</sequence>
<organism evidence="1 2">
    <name type="scientific">Arachidicoccus ginsenosidivorans</name>
    <dbReference type="NCBI Taxonomy" id="496057"/>
    <lineage>
        <taxon>Bacteria</taxon>
        <taxon>Pseudomonadati</taxon>
        <taxon>Bacteroidota</taxon>
        <taxon>Chitinophagia</taxon>
        <taxon>Chitinophagales</taxon>
        <taxon>Chitinophagaceae</taxon>
        <taxon>Arachidicoccus</taxon>
    </lineage>
</organism>
<name>A0A5B8VNH3_9BACT</name>
<proteinExistence type="predicted"/>
<gene>
    <name evidence="1" type="ORF">FSB73_14145</name>
</gene>
<dbReference type="RefSeq" id="WP_146783471.1">
    <property type="nucleotide sequence ID" value="NZ_CP042434.1"/>
</dbReference>
<dbReference type="OrthoDB" id="685228at2"/>
<dbReference type="AlphaFoldDB" id="A0A5B8VNH3"/>
<accession>A0A5B8VNH3</accession>
<evidence type="ECO:0000313" key="1">
    <source>
        <dbReference type="EMBL" id="QEC72651.1"/>
    </source>
</evidence>
<dbReference type="KEGG" id="agi:FSB73_14145"/>
<protein>
    <submittedName>
        <fullName evidence="1">Uncharacterized protein</fullName>
    </submittedName>
</protein>
<keyword evidence="2" id="KW-1185">Reference proteome</keyword>
<evidence type="ECO:0000313" key="2">
    <source>
        <dbReference type="Proteomes" id="UP000321291"/>
    </source>
</evidence>